<dbReference type="Pfam" id="PF00589">
    <property type="entry name" value="Phage_integrase"/>
    <property type="match status" value="1"/>
</dbReference>
<proteinExistence type="predicted"/>
<dbReference type="InterPro" id="IPR013762">
    <property type="entry name" value="Integrase-like_cat_sf"/>
</dbReference>
<dbReference type="CDD" id="cd00397">
    <property type="entry name" value="DNA_BRE_C"/>
    <property type="match status" value="1"/>
</dbReference>
<dbReference type="PROSITE" id="PS51900">
    <property type="entry name" value="CB"/>
    <property type="match status" value="1"/>
</dbReference>
<dbReference type="InterPro" id="IPR011010">
    <property type="entry name" value="DNA_brk_join_enz"/>
</dbReference>
<evidence type="ECO:0000256" key="7">
    <source>
        <dbReference type="ARBA" id="ARBA00023172"/>
    </source>
</evidence>
<keyword evidence="13" id="KW-1185">Reference proteome</keyword>
<comment type="subcellular location">
    <subcellularLocation>
        <location evidence="1">Cytoplasm</location>
    </subcellularLocation>
</comment>
<evidence type="ECO:0000256" key="9">
    <source>
        <dbReference type="PROSITE-ProRule" id="PRU01248"/>
    </source>
</evidence>
<dbReference type="InterPro" id="IPR002104">
    <property type="entry name" value="Integrase_catalytic"/>
</dbReference>
<evidence type="ECO:0000256" key="5">
    <source>
        <dbReference type="ARBA" id="ARBA00022908"/>
    </source>
</evidence>
<name>A0ABS8ZCY5_9PSEU</name>
<protein>
    <submittedName>
        <fullName evidence="12">Site-specific integrase</fullName>
    </submittedName>
</protein>
<evidence type="ECO:0000313" key="13">
    <source>
        <dbReference type="Proteomes" id="UP001521150"/>
    </source>
</evidence>
<dbReference type="RefSeq" id="WP_233726524.1">
    <property type="nucleotide sequence ID" value="NZ_JAJVCN010000002.1"/>
</dbReference>
<dbReference type="EMBL" id="JAJVCN010000002">
    <property type="protein sequence ID" value="MCE7004903.1"/>
    <property type="molecule type" value="Genomic_DNA"/>
</dbReference>
<evidence type="ECO:0000256" key="2">
    <source>
        <dbReference type="ARBA" id="ARBA00022490"/>
    </source>
</evidence>
<gene>
    <name evidence="12" type="ORF">LWC34_19030</name>
</gene>
<organism evidence="12 13">
    <name type="scientific">Kibdelosporangium philippinense</name>
    <dbReference type="NCBI Taxonomy" id="211113"/>
    <lineage>
        <taxon>Bacteria</taxon>
        <taxon>Bacillati</taxon>
        <taxon>Actinomycetota</taxon>
        <taxon>Actinomycetes</taxon>
        <taxon>Pseudonocardiales</taxon>
        <taxon>Pseudonocardiaceae</taxon>
        <taxon>Kibdelosporangium</taxon>
    </lineage>
</organism>
<dbReference type="PANTHER" id="PTHR30349">
    <property type="entry name" value="PHAGE INTEGRASE-RELATED"/>
    <property type="match status" value="1"/>
</dbReference>
<evidence type="ECO:0000259" key="11">
    <source>
        <dbReference type="PROSITE" id="PS51900"/>
    </source>
</evidence>
<evidence type="ECO:0000313" key="12">
    <source>
        <dbReference type="EMBL" id="MCE7004903.1"/>
    </source>
</evidence>
<accession>A0ABS8ZCY5</accession>
<feature type="domain" description="Core-binding (CB)" evidence="11">
    <location>
        <begin position="23"/>
        <end position="104"/>
    </location>
</feature>
<dbReference type="PROSITE" id="PS51898">
    <property type="entry name" value="TYR_RECOMBINASE"/>
    <property type="match status" value="1"/>
</dbReference>
<evidence type="ECO:0000259" key="10">
    <source>
        <dbReference type="PROSITE" id="PS51898"/>
    </source>
</evidence>
<keyword evidence="5" id="KW-0229">DNA integration</keyword>
<keyword evidence="7" id="KW-0233">DNA recombination</keyword>
<dbReference type="InterPro" id="IPR044068">
    <property type="entry name" value="CB"/>
</dbReference>
<comment type="caution">
    <text evidence="12">The sequence shown here is derived from an EMBL/GenBank/DDBJ whole genome shotgun (WGS) entry which is preliminary data.</text>
</comment>
<dbReference type="Gene3D" id="1.10.443.10">
    <property type="entry name" value="Intergrase catalytic core"/>
    <property type="match status" value="1"/>
</dbReference>
<dbReference type="SUPFAM" id="SSF56349">
    <property type="entry name" value="DNA breaking-rejoining enzymes"/>
    <property type="match status" value="1"/>
</dbReference>
<evidence type="ECO:0000256" key="4">
    <source>
        <dbReference type="ARBA" id="ARBA00022829"/>
    </source>
</evidence>
<dbReference type="InterPro" id="IPR050090">
    <property type="entry name" value="Tyrosine_recombinase_XerCD"/>
</dbReference>
<evidence type="ECO:0000256" key="3">
    <source>
        <dbReference type="ARBA" id="ARBA00022618"/>
    </source>
</evidence>
<sequence>MALAVVRDLRERRAPVGPEELADFETDVLAGFVLARASTGLADSTIRNDIGQLEQVRAWFERPLWDMEPADADVYFDSKVLRGAAKGTRHARAQALTTYFRFLELRHKVEIHQLTGRVVECPIDEMNRPRGDKAAALRIPPTAAEMAGLFAGWRGDLATCRKFAPTARNYAAARLMSEVGLRINEVRSLDFNDVKWDLGRFGKLHVRLGKGSRGSSPRERMVPLINDAGRTLRWFIEDVWGLFDDDHTRFGAPLFPSERRNADGSSRRVGADALRTGLAEATAAHLPGWAETLTPHVLRHFCASELYLSGMDLISIQETLGHSWVATTMKYVHVHKTRVEDAWIAGQERAARRLEGLLP</sequence>
<keyword evidence="6 9" id="KW-0238">DNA-binding</keyword>
<evidence type="ECO:0000256" key="8">
    <source>
        <dbReference type="ARBA" id="ARBA00023306"/>
    </source>
</evidence>
<reference evidence="12 13" key="1">
    <citation type="submission" date="2021-12" db="EMBL/GenBank/DDBJ databases">
        <title>Genome sequence of Kibdelosporangium philippinense ATCC 49844.</title>
        <authorList>
            <person name="Fedorov E.A."/>
            <person name="Omeragic M."/>
            <person name="Shalygina K.F."/>
            <person name="Maclea K.S."/>
        </authorList>
    </citation>
    <scope>NUCLEOTIDE SEQUENCE [LARGE SCALE GENOMIC DNA]</scope>
    <source>
        <strain evidence="12 13">ATCC 49844</strain>
    </source>
</reference>
<evidence type="ECO:0000256" key="1">
    <source>
        <dbReference type="ARBA" id="ARBA00004496"/>
    </source>
</evidence>
<evidence type="ECO:0000256" key="6">
    <source>
        <dbReference type="ARBA" id="ARBA00023125"/>
    </source>
</evidence>
<keyword evidence="3" id="KW-0132">Cell division</keyword>
<dbReference type="PANTHER" id="PTHR30349:SF77">
    <property type="entry name" value="TYROSINE RECOMBINASE XERC"/>
    <property type="match status" value="1"/>
</dbReference>
<keyword evidence="2" id="KW-0963">Cytoplasm</keyword>
<keyword evidence="4" id="KW-0159">Chromosome partition</keyword>
<feature type="domain" description="Tyr recombinase" evidence="10">
    <location>
        <begin position="136"/>
        <end position="344"/>
    </location>
</feature>
<keyword evidence="8" id="KW-0131">Cell cycle</keyword>
<dbReference type="Proteomes" id="UP001521150">
    <property type="component" value="Unassembled WGS sequence"/>
</dbReference>